<evidence type="ECO:0000313" key="1">
    <source>
        <dbReference type="EMBL" id="MBA4666546.1"/>
    </source>
</evidence>
<dbReference type="GO" id="GO:0030983">
    <property type="term" value="F:mismatched DNA binding"/>
    <property type="evidence" value="ECO:0007669"/>
    <property type="project" value="InterPro"/>
</dbReference>
<sequence length="103" mass="11614">MKTDLDGMENLLRSVIELDVVNARASYGLTLGGTPPDLLLVDDENASFSPEIISPKENFSELSYSSRRQWKLCLPKVHHPLLLQQHRHYLQEARKDVADATAV</sequence>
<reference evidence="1" key="2">
    <citation type="submission" date="2020-07" db="EMBL/GenBank/DDBJ databases">
        <authorList>
            <person name="Vera ALvarez R."/>
            <person name="Arias-Moreno D.M."/>
            <person name="Jimenez-Jacinto V."/>
            <person name="Jimenez-Bremont J.F."/>
            <person name="Swaminathan K."/>
            <person name="Moose S.P."/>
            <person name="Guerrero-Gonzalez M.L."/>
            <person name="Marino-Ramirez L."/>
            <person name="Landsman D."/>
            <person name="Rodriguez-Kessler M."/>
            <person name="Delgado-Sanchez P."/>
        </authorList>
    </citation>
    <scope>NUCLEOTIDE SEQUENCE</scope>
    <source>
        <tissue evidence="1">Cladode</tissue>
    </source>
</reference>
<dbReference type="GO" id="GO:0140664">
    <property type="term" value="F:ATP-dependent DNA damage sensor activity"/>
    <property type="evidence" value="ECO:0007669"/>
    <property type="project" value="InterPro"/>
</dbReference>
<accession>A0A7C9EI91</accession>
<proteinExistence type="predicted"/>
<dbReference type="GO" id="GO:0006298">
    <property type="term" value="P:mismatch repair"/>
    <property type="evidence" value="ECO:0007669"/>
    <property type="project" value="InterPro"/>
</dbReference>
<dbReference type="InterPro" id="IPR045076">
    <property type="entry name" value="MutS"/>
</dbReference>
<dbReference type="GO" id="GO:0005524">
    <property type="term" value="F:ATP binding"/>
    <property type="evidence" value="ECO:0007669"/>
    <property type="project" value="InterPro"/>
</dbReference>
<organism evidence="1">
    <name type="scientific">Opuntia streptacantha</name>
    <name type="common">Prickly pear cactus</name>
    <name type="synonym">Opuntia cardona</name>
    <dbReference type="NCBI Taxonomy" id="393608"/>
    <lineage>
        <taxon>Eukaryota</taxon>
        <taxon>Viridiplantae</taxon>
        <taxon>Streptophyta</taxon>
        <taxon>Embryophyta</taxon>
        <taxon>Tracheophyta</taxon>
        <taxon>Spermatophyta</taxon>
        <taxon>Magnoliopsida</taxon>
        <taxon>eudicotyledons</taxon>
        <taxon>Gunneridae</taxon>
        <taxon>Pentapetalae</taxon>
        <taxon>Caryophyllales</taxon>
        <taxon>Cactineae</taxon>
        <taxon>Cactaceae</taxon>
        <taxon>Opuntioideae</taxon>
        <taxon>Opuntia</taxon>
    </lineage>
</organism>
<name>A0A7C9EI91_OPUST</name>
<dbReference type="EMBL" id="GISG01231924">
    <property type="protein sequence ID" value="MBA4666546.1"/>
    <property type="molecule type" value="Transcribed_RNA"/>
</dbReference>
<dbReference type="PANTHER" id="PTHR48466:SF2">
    <property type="entry name" value="OS10G0509000 PROTEIN"/>
    <property type="match status" value="1"/>
</dbReference>
<protein>
    <submittedName>
        <fullName evidence="1">Uncharacterized protein</fullName>
    </submittedName>
</protein>
<reference evidence="1" key="1">
    <citation type="journal article" date="2013" name="J. Plant Res.">
        <title>Effect of fungi and light on seed germination of three Opuntia species from semiarid lands of central Mexico.</title>
        <authorList>
            <person name="Delgado-Sanchez P."/>
            <person name="Jimenez-Bremont J.F."/>
            <person name="Guerrero-Gonzalez Mde L."/>
            <person name="Flores J."/>
        </authorList>
    </citation>
    <scope>NUCLEOTIDE SEQUENCE</scope>
    <source>
        <tissue evidence="1">Cladode</tissue>
    </source>
</reference>
<dbReference type="AlphaFoldDB" id="A0A7C9EI91"/>
<dbReference type="PANTHER" id="PTHR48466">
    <property type="entry name" value="OS10G0509000 PROTEIN-RELATED"/>
    <property type="match status" value="1"/>
</dbReference>